<dbReference type="Pfam" id="PF00656">
    <property type="entry name" value="Peptidase_C14"/>
    <property type="match status" value="1"/>
</dbReference>
<comment type="caution">
    <text evidence="1">The sequence shown here is derived from an EMBL/GenBank/DDBJ whole genome shotgun (WGS) entry which is preliminary data.</text>
</comment>
<dbReference type="SMART" id="SM00408">
    <property type="entry name" value="IGc2"/>
    <property type="match status" value="3"/>
</dbReference>
<gene>
    <name evidence="1" type="ORF">OFUS_LOCUS8408</name>
</gene>
<dbReference type="PANTHER" id="PTHR22576">
    <property type="entry name" value="MUCOSA ASSOCIATED LYMPHOID TISSUE LYMPHOMA TRANSLOCATION PROTEIN 1/PARACASPASE"/>
    <property type="match status" value="1"/>
</dbReference>
<dbReference type="SMART" id="SM00409">
    <property type="entry name" value="IG"/>
    <property type="match status" value="3"/>
</dbReference>
<accession>A0A8J1V036</accession>
<dbReference type="InterPro" id="IPR003598">
    <property type="entry name" value="Ig_sub2"/>
</dbReference>
<dbReference type="InterPro" id="IPR011029">
    <property type="entry name" value="DEATH-like_dom_sf"/>
</dbReference>
<name>A0A8J1V036_OWEFU</name>
<dbReference type="GO" id="GO:0006508">
    <property type="term" value="P:proteolysis"/>
    <property type="evidence" value="ECO:0007669"/>
    <property type="project" value="InterPro"/>
</dbReference>
<dbReference type="AlphaFoldDB" id="A0A8J1V036"/>
<dbReference type="CDD" id="cd00096">
    <property type="entry name" value="Ig"/>
    <property type="match status" value="1"/>
</dbReference>
<dbReference type="InterPro" id="IPR013783">
    <property type="entry name" value="Ig-like_fold"/>
</dbReference>
<dbReference type="InterPro" id="IPR033540">
    <property type="entry name" value="MALT1_IG-like_dom_sf"/>
</dbReference>
<dbReference type="InterPro" id="IPR052039">
    <property type="entry name" value="Caspase-related_regulators"/>
</dbReference>
<evidence type="ECO:0000313" key="2">
    <source>
        <dbReference type="Proteomes" id="UP000749559"/>
    </source>
</evidence>
<dbReference type="InterPro" id="IPR007110">
    <property type="entry name" value="Ig-like_dom"/>
</dbReference>
<dbReference type="SUPFAM" id="SSF48726">
    <property type="entry name" value="Immunoglobulin"/>
    <property type="match status" value="3"/>
</dbReference>
<dbReference type="OrthoDB" id="412369at2759"/>
<dbReference type="Pfam" id="PF13895">
    <property type="entry name" value="Ig_2"/>
    <property type="match status" value="2"/>
</dbReference>
<dbReference type="SUPFAM" id="SSF52129">
    <property type="entry name" value="Caspase-like"/>
    <property type="match status" value="1"/>
</dbReference>
<dbReference type="PROSITE" id="PS50208">
    <property type="entry name" value="CASPASE_P20"/>
    <property type="match status" value="1"/>
</dbReference>
<dbReference type="PANTHER" id="PTHR22576:SF37">
    <property type="entry name" value="MUCOSA-ASSOCIATED LYMPHOID TISSUE LYMPHOMA TRANSLOCATION PROTEIN 1"/>
    <property type="match status" value="1"/>
</dbReference>
<keyword evidence="2" id="KW-1185">Reference proteome</keyword>
<dbReference type="Pfam" id="PF13927">
    <property type="entry name" value="Ig_3"/>
    <property type="match status" value="1"/>
</dbReference>
<dbReference type="Gene3D" id="3.40.50.1460">
    <property type="match status" value="1"/>
</dbReference>
<dbReference type="InterPro" id="IPR001309">
    <property type="entry name" value="Pept_C14_p20"/>
</dbReference>
<dbReference type="SUPFAM" id="SSF47986">
    <property type="entry name" value="DEATH domain"/>
    <property type="match status" value="1"/>
</dbReference>
<dbReference type="InterPro" id="IPR011600">
    <property type="entry name" value="Pept_C14_caspase"/>
</dbReference>
<evidence type="ECO:0000313" key="1">
    <source>
        <dbReference type="EMBL" id="CAH1781901.1"/>
    </source>
</evidence>
<dbReference type="Gene3D" id="2.60.40.3360">
    <property type="match status" value="1"/>
</dbReference>
<dbReference type="Proteomes" id="UP000749559">
    <property type="component" value="Unassembled WGS sequence"/>
</dbReference>
<dbReference type="GO" id="GO:0004197">
    <property type="term" value="F:cysteine-type endopeptidase activity"/>
    <property type="evidence" value="ECO:0007669"/>
    <property type="project" value="InterPro"/>
</dbReference>
<organism evidence="1 2">
    <name type="scientific">Owenia fusiformis</name>
    <name type="common">Polychaete worm</name>
    <dbReference type="NCBI Taxonomy" id="6347"/>
    <lineage>
        <taxon>Eukaryota</taxon>
        <taxon>Metazoa</taxon>
        <taxon>Spiralia</taxon>
        <taxon>Lophotrochozoa</taxon>
        <taxon>Annelida</taxon>
        <taxon>Polychaeta</taxon>
        <taxon>Sedentaria</taxon>
        <taxon>Canalipalpata</taxon>
        <taxon>Sabellida</taxon>
        <taxon>Oweniida</taxon>
        <taxon>Oweniidae</taxon>
        <taxon>Owenia</taxon>
    </lineage>
</organism>
<dbReference type="InterPro" id="IPR036179">
    <property type="entry name" value="Ig-like_dom_sf"/>
</dbReference>
<dbReference type="EMBL" id="CAIIXF020000004">
    <property type="protein sequence ID" value="CAH1781901.1"/>
    <property type="molecule type" value="Genomic_DNA"/>
</dbReference>
<proteinExistence type="predicted"/>
<dbReference type="InterPro" id="IPR029030">
    <property type="entry name" value="Caspase-like_dom_sf"/>
</dbReference>
<dbReference type="Gene3D" id="2.60.40.10">
    <property type="entry name" value="Immunoglobulins"/>
    <property type="match status" value="3"/>
</dbReference>
<dbReference type="Gene3D" id="1.10.533.10">
    <property type="entry name" value="Death Domain, Fas"/>
    <property type="match status" value="1"/>
</dbReference>
<dbReference type="PROSITE" id="PS50835">
    <property type="entry name" value="IG_LIKE"/>
    <property type="match status" value="3"/>
</dbReference>
<reference evidence="1" key="1">
    <citation type="submission" date="2022-03" db="EMBL/GenBank/DDBJ databases">
        <authorList>
            <person name="Martin C."/>
        </authorList>
    </citation>
    <scope>NUCLEOTIDE SEQUENCE</scope>
</reference>
<sequence length="833" mass="94463">MIQWEEMIYSGIPPEQFQTLTSILDGGVRGQNWRALIANIPGNIYKDYEVEEFARELHQGKSPTDRLLHDLSSRLYTVKDLAQFLKSMKHYRALELLDYYEPPRIVKNMPETLVGTEDRTVRLCCQVTAVPPPNFQWFKAKQLIDGATSETLIIENLKQTDAGSYICRIDNGKRETVIFSKWCKLKMSPPSDEILNSYEDAGCQNNPVVILENSDSPLPTMLSQAPVITQQPKSQTVYMTHPFNLICQATGSPPISYKWYKDGHLLVDELTCQLKRNEARAEDNGLYHCDVSNTIGLTTSREAQISIEYQPGQMGLPQIYKHPDPKSISIGDKAYFSCKARGAEPLRYQWFKAGSHDNKMLIGYTDPDICIPIESEDQEGRYYCEVSNDKFGRVHSDQAILRVLPSKQFTAIDKVALLIGNLYYRNGRQLTAPKFDITTMRNLLEKQNFRVTSYLNLTLTEMVNAIRHFCSTLGKGVYCVFYFVGHGFETGGQCFLAPSDVRMNYTSVDCVCSSWILHLIQHDIRNAPALNVFFLDICRERHDSGIDEILPEYDVKKTGNMYIFYATSKGYKAYEHKGRETPLGKTLPAGIFVENLEMAMTKPRSLDDIYRKLQEGIAKDQSCRNIMFPEVTKDLSQRRTLWDPICKSEDLQTHFSRLSLIQQFKDMHQPPDILCCTLPDVGVEIQVKCTSPVLFSNVLEIIVDTHDTPDASNCRSWVTDVPVHVSVEGGESTVLYHPPHSVTITCINDIQKLKGDLNIGVMVTYVNRNGETKEIKVPMNLGRPLVSVLELWRNGEEQIKEQVGGGQQAVENDEHNLMPAVSLLSDALNKQSL</sequence>
<dbReference type="InterPro" id="IPR003599">
    <property type="entry name" value="Ig_sub"/>
</dbReference>
<protein>
    <submittedName>
        <fullName evidence="1">Uncharacterized protein</fullName>
    </submittedName>
</protein>